<accession>A0ABY5AH29</accession>
<organism evidence="2 3">
    <name type="scientific">Arcanobacterium pinnipediorum</name>
    <dbReference type="NCBI Taxonomy" id="1503041"/>
    <lineage>
        <taxon>Bacteria</taxon>
        <taxon>Bacillati</taxon>
        <taxon>Actinomycetota</taxon>
        <taxon>Actinomycetes</taxon>
        <taxon>Actinomycetales</taxon>
        <taxon>Actinomycetaceae</taxon>
        <taxon>Arcanobacterium</taxon>
    </lineage>
</organism>
<feature type="transmembrane region" description="Helical" evidence="1">
    <location>
        <begin position="27"/>
        <end position="47"/>
    </location>
</feature>
<keyword evidence="1" id="KW-0472">Membrane</keyword>
<sequence>MSGTDIILRMNRAALPASRPIDHARRVSAAVMLGFLVGSVVGMFLFIDQVPLARMAYTLLPAAALGAILFGCWYVWQPEAVPQRAVVARVIGTNESEYVREVRSGGSRGILVPVVALPVDGGKPFSSMVTMRTRGGEVVDPPVGTLLPLFQTDPELGELVEGKVTEEQQELIEKLKQRPRLLPNKAEILPVRRGPLERNPTWAAVQWWASAGIAAFIAMLFVGSLRG</sequence>
<gene>
    <name evidence="2" type="ORF">NG665_00450</name>
</gene>
<name>A0ABY5AH29_9ACTO</name>
<evidence type="ECO:0000256" key="1">
    <source>
        <dbReference type="SAM" id="Phobius"/>
    </source>
</evidence>
<evidence type="ECO:0000313" key="3">
    <source>
        <dbReference type="Proteomes" id="UP001056109"/>
    </source>
</evidence>
<dbReference type="Proteomes" id="UP001056109">
    <property type="component" value="Chromosome"/>
</dbReference>
<protein>
    <recommendedName>
        <fullName evidence="4">PH domain-containing protein</fullName>
    </recommendedName>
</protein>
<dbReference type="EMBL" id="CP099547">
    <property type="protein sequence ID" value="USR79503.1"/>
    <property type="molecule type" value="Genomic_DNA"/>
</dbReference>
<evidence type="ECO:0008006" key="4">
    <source>
        <dbReference type="Google" id="ProtNLM"/>
    </source>
</evidence>
<reference evidence="2" key="1">
    <citation type="submission" date="2022-06" db="EMBL/GenBank/DDBJ databases">
        <title>Complete Genome Sequence of Arcanobacterium pinnipediorum strain DSM 28752 isolated from a harbour seal.</title>
        <authorList>
            <person name="Borowiak M."/>
            <person name="Kreitlow A."/>
            <person name="Alssahen M."/>
            <person name="Malorny B."/>
            <person name="Laemmler C."/>
            <person name="Prenger-Berninghoff E."/>
            <person name="Siebert U."/>
            <person name="Ploetz M."/>
            <person name="Abdulmawjood A."/>
        </authorList>
    </citation>
    <scope>NUCLEOTIDE SEQUENCE</scope>
    <source>
        <strain evidence="2">DSM 28752</strain>
    </source>
</reference>
<feature type="transmembrane region" description="Helical" evidence="1">
    <location>
        <begin position="205"/>
        <end position="225"/>
    </location>
</feature>
<keyword evidence="3" id="KW-1185">Reference proteome</keyword>
<dbReference type="RefSeq" id="WP_252673372.1">
    <property type="nucleotide sequence ID" value="NZ_CP099547.1"/>
</dbReference>
<feature type="transmembrane region" description="Helical" evidence="1">
    <location>
        <begin position="59"/>
        <end position="76"/>
    </location>
</feature>
<proteinExistence type="predicted"/>
<keyword evidence="1" id="KW-0812">Transmembrane</keyword>
<keyword evidence="1" id="KW-1133">Transmembrane helix</keyword>
<evidence type="ECO:0000313" key="2">
    <source>
        <dbReference type="EMBL" id="USR79503.1"/>
    </source>
</evidence>